<evidence type="ECO:0000259" key="1">
    <source>
        <dbReference type="PROSITE" id="PS51725"/>
    </source>
</evidence>
<dbReference type="RefSeq" id="WP_092720119.1">
    <property type="nucleotide sequence ID" value="NZ_FMAG01000015.1"/>
</dbReference>
<dbReference type="Pfam" id="PF03992">
    <property type="entry name" value="ABM"/>
    <property type="match status" value="1"/>
</dbReference>
<organism evidence="2 3">
    <name type="scientific">Rhizobium multihospitium</name>
    <dbReference type="NCBI Taxonomy" id="410764"/>
    <lineage>
        <taxon>Bacteria</taxon>
        <taxon>Pseudomonadati</taxon>
        <taxon>Pseudomonadota</taxon>
        <taxon>Alphaproteobacteria</taxon>
        <taxon>Hyphomicrobiales</taxon>
        <taxon>Rhizobiaceae</taxon>
        <taxon>Rhizobium/Agrobacterium group</taxon>
        <taxon>Rhizobium</taxon>
    </lineage>
</organism>
<dbReference type="STRING" id="410764.GA0061103_0793"/>
<dbReference type="OrthoDB" id="9812754at2"/>
<dbReference type="InterPro" id="IPR050744">
    <property type="entry name" value="AI-2_Isomerase_LsrG"/>
</dbReference>
<reference evidence="3" key="1">
    <citation type="submission" date="2016-08" db="EMBL/GenBank/DDBJ databases">
        <authorList>
            <person name="Varghese N."/>
            <person name="Submissions Spin"/>
        </authorList>
    </citation>
    <scope>NUCLEOTIDE SEQUENCE [LARGE SCALE GENOMIC DNA]</scope>
    <source>
        <strain evidence="3">HAMBI 2975</strain>
    </source>
</reference>
<dbReference type="GO" id="GO:0004497">
    <property type="term" value="F:monooxygenase activity"/>
    <property type="evidence" value="ECO:0007669"/>
    <property type="project" value="UniProtKB-KW"/>
</dbReference>
<evidence type="ECO:0000313" key="2">
    <source>
        <dbReference type="EMBL" id="SCB50261.1"/>
    </source>
</evidence>
<keyword evidence="2" id="KW-0560">Oxidoreductase</keyword>
<protein>
    <submittedName>
        <fullName evidence="2">Quinol monooxygenase YgiN</fullName>
    </submittedName>
</protein>
<gene>
    <name evidence="2" type="ORF">GA0061103_0793</name>
</gene>
<keyword evidence="2" id="KW-0503">Monooxygenase</keyword>
<dbReference type="PROSITE" id="PS51725">
    <property type="entry name" value="ABM"/>
    <property type="match status" value="1"/>
</dbReference>
<sequence>MSYIVVARWVAKKEHQGDIERILQEFVPQCLTEPGCRSFVAHQSVERPQEFLLYEHYGEEKDFTDHQATSHFKELVLQRAVPLLESRERVPYRILA</sequence>
<dbReference type="PANTHER" id="PTHR33336:SF15">
    <property type="entry name" value="ABM DOMAIN-CONTAINING PROTEIN"/>
    <property type="match status" value="1"/>
</dbReference>
<proteinExistence type="predicted"/>
<dbReference type="EMBL" id="FMAG01000015">
    <property type="protein sequence ID" value="SCB50261.1"/>
    <property type="molecule type" value="Genomic_DNA"/>
</dbReference>
<keyword evidence="3" id="KW-1185">Reference proteome</keyword>
<dbReference type="InterPro" id="IPR011008">
    <property type="entry name" value="Dimeric_a/b-barrel"/>
</dbReference>
<feature type="domain" description="ABM" evidence="1">
    <location>
        <begin position="3"/>
        <end position="95"/>
    </location>
</feature>
<dbReference type="Gene3D" id="3.30.70.100">
    <property type="match status" value="1"/>
</dbReference>
<evidence type="ECO:0000313" key="3">
    <source>
        <dbReference type="Proteomes" id="UP000199101"/>
    </source>
</evidence>
<dbReference type="PANTHER" id="PTHR33336">
    <property type="entry name" value="QUINOL MONOOXYGENASE YGIN-RELATED"/>
    <property type="match status" value="1"/>
</dbReference>
<dbReference type="SUPFAM" id="SSF54909">
    <property type="entry name" value="Dimeric alpha+beta barrel"/>
    <property type="match status" value="1"/>
</dbReference>
<dbReference type="Proteomes" id="UP000199101">
    <property type="component" value="Unassembled WGS sequence"/>
</dbReference>
<dbReference type="AlphaFoldDB" id="A0A1C3XDE9"/>
<accession>A0A1C3XDE9</accession>
<dbReference type="InterPro" id="IPR007138">
    <property type="entry name" value="ABM_dom"/>
</dbReference>
<name>A0A1C3XDE9_9HYPH</name>